<dbReference type="PROSITE" id="PS00092">
    <property type="entry name" value="N6_MTASE"/>
    <property type="match status" value="1"/>
</dbReference>
<dbReference type="GO" id="GO:0032259">
    <property type="term" value="P:methylation"/>
    <property type="evidence" value="ECO:0007669"/>
    <property type="project" value="UniProtKB-KW"/>
</dbReference>
<dbReference type="KEGG" id="psuw:WQ53_04020"/>
<feature type="binding site" evidence="5">
    <location>
        <position position="185"/>
    </location>
    <ligand>
        <name>S-adenosyl-L-methionine</name>
        <dbReference type="ChEBI" id="CHEBI:59789"/>
    </ligand>
</feature>
<dbReference type="EC" id="2.1.1.297" evidence="5"/>
<dbReference type="InterPro" id="IPR019874">
    <property type="entry name" value="RF_methyltr_PrmC"/>
</dbReference>
<name>A0A0E3UPM3_9GAMM</name>
<dbReference type="PANTHER" id="PTHR18895">
    <property type="entry name" value="HEMK METHYLTRANSFERASE"/>
    <property type="match status" value="1"/>
</dbReference>
<comment type="catalytic activity">
    <reaction evidence="4 5">
        <text>L-glutaminyl-[peptide chain release factor] + S-adenosyl-L-methionine = N(5)-methyl-L-glutaminyl-[peptide chain release factor] + S-adenosyl-L-homocysteine + H(+)</text>
        <dbReference type="Rhea" id="RHEA:42896"/>
        <dbReference type="Rhea" id="RHEA-COMP:10271"/>
        <dbReference type="Rhea" id="RHEA-COMP:10272"/>
        <dbReference type="ChEBI" id="CHEBI:15378"/>
        <dbReference type="ChEBI" id="CHEBI:30011"/>
        <dbReference type="ChEBI" id="CHEBI:57856"/>
        <dbReference type="ChEBI" id="CHEBI:59789"/>
        <dbReference type="ChEBI" id="CHEBI:61891"/>
        <dbReference type="EC" id="2.1.1.297"/>
    </reaction>
</comment>
<dbReference type="NCBIfam" id="TIGR03534">
    <property type="entry name" value="RF_mod_PrmC"/>
    <property type="match status" value="1"/>
</dbReference>
<evidence type="ECO:0000256" key="1">
    <source>
        <dbReference type="ARBA" id="ARBA00022603"/>
    </source>
</evidence>
<dbReference type="FunFam" id="3.40.50.150:FF:000053">
    <property type="entry name" value="Release factor glutamine methyltransferase"/>
    <property type="match status" value="1"/>
</dbReference>
<comment type="function">
    <text evidence="5">Methylates the class 1 translation termination release factors RF1/PrfA and RF2/PrfB on the glutamine residue of the universally conserved GGQ motif.</text>
</comment>
<reference evidence="8 9" key="1">
    <citation type="journal article" date="2015" name="Genome Announc.">
        <title>Complete Genome Sequence of Pseudoxanthomonas suwonensis Strain J1, a Cellulose-Degrading Bacterium Isolated from Leaf- and Wood-Enriched Soil.</title>
        <authorList>
            <person name="Hou L."/>
            <person name="Jiang J."/>
            <person name="Xu Z."/>
            <person name="Zhou Y."/>
            <person name="Leung F.C."/>
        </authorList>
    </citation>
    <scope>NUCLEOTIDE SEQUENCE [LARGE SCALE GENOMIC DNA]</scope>
    <source>
        <strain evidence="8 9">J1</strain>
    </source>
</reference>
<evidence type="ECO:0000256" key="5">
    <source>
        <dbReference type="HAMAP-Rule" id="MF_02126"/>
    </source>
</evidence>
<dbReference type="NCBIfam" id="TIGR00536">
    <property type="entry name" value="hemK_fam"/>
    <property type="match status" value="1"/>
</dbReference>
<evidence type="ECO:0000313" key="8">
    <source>
        <dbReference type="EMBL" id="AKC88166.1"/>
    </source>
</evidence>
<keyword evidence="9" id="KW-1185">Reference proteome</keyword>
<keyword evidence="1 5" id="KW-0489">Methyltransferase</keyword>
<dbReference type="AlphaFoldDB" id="A0A0E3UPM3"/>
<gene>
    <name evidence="5" type="primary">prmC</name>
    <name evidence="8" type="ORF">WQ53_04020</name>
</gene>
<feature type="binding site" evidence="5">
    <location>
        <position position="142"/>
    </location>
    <ligand>
        <name>S-adenosyl-L-methionine</name>
        <dbReference type="ChEBI" id="CHEBI:59789"/>
    </ligand>
</feature>
<proteinExistence type="inferred from homology"/>
<dbReference type="InterPro" id="IPR002052">
    <property type="entry name" value="DNA_methylase_N6_adenine_CS"/>
</dbReference>
<feature type="domain" description="Methyltransferase small" evidence="6">
    <location>
        <begin position="111"/>
        <end position="193"/>
    </location>
</feature>
<feature type="binding site" evidence="5">
    <location>
        <begin position="185"/>
        <end position="188"/>
    </location>
    <ligand>
        <name>substrate</name>
    </ligand>
</feature>
<dbReference type="InterPro" id="IPR050320">
    <property type="entry name" value="N5-glutamine_MTase"/>
</dbReference>
<dbReference type="CDD" id="cd02440">
    <property type="entry name" value="AdoMet_MTases"/>
    <property type="match status" value="1"/>
</dbReference>
<evidence type="ECO:0000313" key="9">
    <source>
        <dbReference type="Proteomes" id="UP000033067"/>
    </source>
</evidence>
<evidence type="ECO:0000259" key="7">
    <source>
        <dbReference type="Pfam" id="PF17827"/>
    </source>
</evidence>
<sequence length="279" mass="29741">MSADSDSRLDALLREAAARIGRGDAEPLLVHALGVDRAWLFAHATDPVDAGAAGRFRALVERRAAGEPVAYLTGRRGFWTLDLEVTPDTLIPRPETELLVELALARVGPDQPVRIADLGTGSGAIALALASERPAAAVVATDVSKATLAVAVRNAQAHALDNVWFRRGDWTEALGNDRFDLIASNPPYIAEGDPHLAEGDLRHEPPRALSSGADGLDAIRTIALAAPRHLVPGGWLLLEHGLEQGPAVRALLEQAGLVEVETVRDLELRDRVTLGRLPL</sequence>
<dbReference type="InterPro" id="IPR004556">
    <property type="entry name" value="HemK-like"/>
</dbReference>
<organism evidence="8 9">
    <name type="scientific">Pseudoxanthomonas suwonensis</name>
    <dbReference type="NCBI Taxonomy" id="314722"/>
    <lineage>
        <taxon>Bacteria</taxon>
        <taxon>Pseudomonadati</taxon>
        <taxon>Pseudomonadota</taxon>
        <taxon>Gammaproteobacteria</taxon>
        <taxon>Lysobacterales</taxon>
        <taxon>Lysobacteraceae</taxon>
        <taxon>Pseudoxanthomonas</taxon>
    </lineage>
</organism>
<keyword evidence="2 5" id="KW-0808">Transferase</keyword>
<dbReference type="Pfam" id="PF05175">
    <property type="entry name" value="MTS"/>
    <property type="match status" value="1"/>
</dbReference>
<evidence type="ECO:0000259" key="6">
    <source>
        <dbReference type="Pfam" id="PF05175"/>
    </source>
</evidence>
<accession>A0A0E3UPM3</accession>
<dbReference type="InterPro" id="IPR029063">
    <property type="entry name" value="SAM-dependent_MTases_sf"/>
</dbReference>
<dbReference type="EMBL" id="CP011144">
    <property type="protein sequence ID" value="AKC88166.1"/>
    <property type="molecule type" value="Genomic_DNA"/>
</dbReference>
<dbReference type="InterPro" id="IPR040758">
    <property type="entry name" value="PrmC_N"/>
</dbReference>
<dbReference type="HAMAP" id="MF_02126">
    <property type="entry name" value="RF_methyltr_PrmC"/>
    <property type="match status" value="1"/>
</dbReference>
<evidence type="ECO:0000256" key="3">
    <source>
        <dbReference type="ARBA" id="ARBA00022691"/>
    </source>
</evidence>
<protein>
    <recommendedName>
        <fullName evidence="5">Release factor glutamine methyltransferase</fullName>
        <shortName evidence="5">RF MTase</shortName>
        <ecNumber evidence="5">2.1.1.297</ecNumber>
    </recommendedName>
    <alternativeName>
        <fullName evidence="5">N5-glutamine methyltransferase PrmC</fullName>
    </alternativeName>
    <alternativeName>
        <fullName evidence="5">Protein-(glutamine-N5) MTase PrmC</fullName>
    </alternativeName>
    <alternativeName>
        <fullName evidence="5">Protein-glutamine N-methyltransferase PrmC</fullName>
    </alternativeName>
</protein>
<feature type="domain" description="Release factor glutamine methyltransferase N-terminal" evidence="7">
    <location>
        <begin position="11"/>
        <end position="74"/>
    </location>
</feature>
<dbReference type="PATRIC" id="fig|314722.6.peg.837"/>
<dbReference type="PANTHER" id="PTHR18895:SF74">
    <property type="entry name" value="MTRF1L RELEASE FACTOR GLUTAMINE METHYLTRANSFERASE"/>
    <property type="match status" value="1"/>
</dbReference>
<feature type="binding site" evidence="5">
    <location>
        <position position="170"/>
    </location>
    <ligand>
        <name>S-adenosyl-L-methionine</name>
        <dbReference type="ChEBI" id="CHEBI:59789"/>
    </ligand>
</feature>
<dbReference type="GO" id="GO:0003676">
    <property type="term" value="F:nucleic acid binding"/>
    <property type="evidence" value="ECO:0007669"/>
    <property type="project" value="InterPro"/>
</dbReference>
<dbReference type="GO" id="GO:0102559">
    <property type="term" value="F:peptide chain release factor N(5)-glutamine methyltransferase activity"/>
    <property type="evidence" value="ECO:0007669"/>
    <property type="project" value="UniProtKB-EC"/>
</dbReference>
<comment type="similarity">
    <text evidence="5">Belongs to the protein N5-glutamine methyltransferase family. PrmC subfamily.</text>
</comment>
<keyword evidence="3 5" id="KW-0949">S-adenosyl-L-methionine</keyword>
<evidence type="ECO:0000256" key="4">
    <source>
        <dbReference type="ARBA" id="ARBA00048391"/>
    </source>
</evidence>
<dbReference type="Gene3D" id="1.10.8.10">
    <property type="entry name" value="DNA helicase RuvA subunit, C-terminal domain"/>
    <property type="match status" value="1"/>
</dbReference>
<dbReference type="SUPFAM" id="SSF53335">
    <property type="entry name" value="S-adenosyl-L-methionine-dependent methyltransferases"/>
    <property type="match status" value="1"/>
</dbReference>
<dbReference type="Proteomes" id="UP000033067">
    <property type="component" value="Chromosome"/>
</dbReference>
<dbReference type="InterPro" id="IPR007848">
    <property type="entry name" value="Small_mtfrase_dom"/>
</dbReference>
<evidence type="ECO:0000256" key="2">
    <source>
        <dbReference type="ARBA" id="ARBA00022679"/>
    </source>
</evidence>
<dbReference type="Pfam" id="PF17827">
    <property type="entry name" value="PrmC_N"/>
    <property type="match status" value="1"/>
</dbReference>
<feature type="binding site" evidence="5">
    <location>
        <begin position="119"/>
        <end position="123"/>
    </location>
    <ligand>
        <name>S-adenosyl-L-methionine</name>
        <dbReference type="ChEBI" id="CHEBI:59789"/>
    </ligand>
</feature>
<dbReference type="Gene3D" id="3.40.50.150">
    <property type="entry name" value="Vaccinia Virus protein VP39"/>
    <property type="match status" value="1"/>
</dbReference>